<evidence type="ECO:0000259" key="5">
    <source>
        <dbReference type="Pfam" id="PF01514"/>
    </source>
</evidence>
<protein>
    <submittedName>
        <fullName evidence="6">Flagellar MS-ring protein</fullName>
    </submittedName>
</protein>
<dbReference type="Gene3D" id="3.30.300.30">
    <property type="match status" value="1"/>
</dbReference>
<feature type="compositionally biased region" description="Polar residues" evidence="3">
    <location>
        <begin position="310"/>
        <end position="328"/>
    </location>
</feature>
<sequence>MNFVNQTTEQIRETLKAMPMQSRVITIMLVAAIAIGLGFLVRGNGSVSHEVLFGGRVLGENEIDAVELAFSHAGLNDWEREGRRIRIPKASRSDYLAAIEESASLPLSLRTNTQTAINSASPFESSEQRLAREMHAKEQDLGGHLSRFPDIKFASVEYDRAERFGLNRARPQSASVMVTPEGTQPLSKQRIEQIKDLIRASYAGMSNDDIAVIDTNSDGSTLFNEDADPLAAKRREEEAFYEQKIRKHLIGYGTGLSVSVYAEIDPTMDVEKTVLKYDSERTTLQDKSKKVEEQSSRPMNQGVPGASPNGVGNRSASIDDPSQTVQTSRVKEDERESVGVAGQQYENSRIASLRTERVRASIGLPESYYSDVWPQAWLRDNPDKDISDVPAMRTADLEKMRQEVKSKIERAVIPLLPEVNAGESKIELVEVWDYPALPLADVSEPETAKLALTWLAQNWQTMALIFLALIALLVARSAIKSGGDSVPSEFNEGFGLELPSPPVDRVPESEKTETMEITGGSLKDELIKIVEDNPEVAANVIRSWVADAA</sequence>
<evidence type="ECO:0000313" key="7">
    <source>
        <dbReference type="Proteomes" id="UP000315471"/>
    </source>
</evidence>
<keyword evidence="4" id="KW-0812">Transmembrane</keyword>
<evidence type="ECO:0000256" key="2">
    <source>
        <dbReference type="ARBA" id="ARBA00023136"/>
    </source>
</evidence>
<keyword evidence="2 4" id="KW-0472">Membrane</keyword>
<keyword evidence="4" id="KW-1133">Transmembrane helix</keyword>
<proteinExistence type="predicted"/>
<comment type="subcellular location">
    <subcellularLocation>
        <location evidence="1">Membrane</location>
    </subcellularLocation>
</comment>
<dbReference type="GO" id="GO:0016020">
    <property type="term" value="C:membrane"/>
    <property type="evidence" value="ECO:0007669"/>
    <property type="project" value="UniProtKB-SubCell"/>
</dbReference>
<dbReference type="InterPro" id="IPR045851">
    <property type="entry name" value="AMP-bd_C_sf"/>
</dbReference>
<dbReference type="PANTHER" id="PTHR30046">
    <property type="entry name" value="FLAGELLAR M-RING PROTEIN"/>
    <property type="match status" value="1"/>
</dbReference>
<comment type="caution">
    <text evidence="6">The sequence shown here is derived from an EMBL/GenBank/DDBJ whole genome shotgun (WGS) entry which is preliminary data.</text>
</comment>
<name>A0A5C6EAQ1_9BACT</name>
<evidence type="ECO:0000313" key="6">
    <source>
        <dbReference type="EMBL" id="TWU45948.1"/>
    </source>
</evidence>
<dbReference type="InterPro" id="IPR006182">
    <property type="entry name" value="FliF_N_dom"/>
</dbReference>
<dbReference type="Proteomes" id="UP000315471">
    <property type="component" value="Unassembled WGS sequence"/>
</dbReference>
<reference evidence="6 7" key="1">
    <citation type="submission" date="2019-02" db="EMBL/GenBank/DDBJ databases">
        <title>Deep-cultivation of Planctomycetes and their phenomic and genomic characterization uncovers novel biology.</title>
        <authorList>
            <person name="Wiegand S."/>
            <person name="Jogler M."/>
            <person name="Boedeker C."/>
            <person name="Pinto D."/>
            <person name="Vollmers J."/>
            <person name="Rivas-Marin E."/>
            <person name="Kohn T."/>
            <person name="Peeters S.H."/>
            <person name="Heuer A."/>
            <person name="Rast P."/>
            <person name="Oberbeckmann S."/>
            <person name="Bunk B."/>
            <person name="Jeske O."/>
            <person name="Meyerdierks A."/>
            <person name="Storesund J.E."/>
            <person name="Kallscheuer N."/>
            <person name="Luecker S."/>
            <person name="Lage O.M."/>
            <person name="Pohl T."/>
            <person name="Merkel B.J."/>
            <person name="Hornburger P."/>
            <person name="Mueller R.-W."/>
            <person name="Bruemmer F."/>
            <person name="Labrenz M."/>
            <person name="Spormann A.M."/>
            <person name="Op Den Camp H."/>
            <person name="Overmann J."/>
            <person name="Amann R."/>
            <person name="Jetten M.S.M."/>
            <person name="Mascher T."/>
            <person name="Medema M.H."/>
            <person name="Devos D.P."/>
            <person name="Kaster A.-K."/>
            <person name="Ovreas L."/>
            <person name="Rohde M."/>
            <person name="Galperin M.Y."/>
            <person name="Jogler C."/>
        </authorList>
    </citation>
    <scope>NUCLEOTIDE SEQUENCE [LARGE SCALE GENOMIC DNA]</scope>
    <source>
        <strain evidence="6 7">Q31b</strain>
    </source>
</reference>
<dbReference type="Pfam" id="PF01514">
    <property type="entry name" value="YscJ_FliF"/>
    <property type="match status" value="1"/>
</dbReference>
<evidence type="ECO:0000256" key="3">
    <source>
        <dbReference type="SAM" id="MobiDB-lite"/>
    </source>
</evidence>
<dbReference type="OrthoDB" id="268872at2"/>
<keyword evidence="7" id="KW-1185">Reference proteome</keyword>
<keyword evidence="6" id="KW-0969">Cilium</keyword>
<accession>A0A5C6EAQ1</accession>
<dbReference type="PANTHER" id="PTHR30046:SF0">
    <property type="entry name" value="FLAGELLAR M-RING PROTEIN"/>
    <property type="match status" value="1"/>
</dbReference>
<gene>
    <name evidence="6" type="ORF">Q31b_11240</name>
</gene>
<dbReference type="AlphaFoldDB" id="A0A5C6EAQ1"/>
<evidence type="ECO:0000256" key="1">
    <source>
        <dbReference type="ARBA" id="ARBA00004370"/>
    </source>
</evidence>
<feature type="transmembrane region" description="Helical" evidence="4">
    <location>
        <begin position="24"/>
        <end position="41"/>
    </location>
</feature>
<feature type="region of interest" description="Disordered" evidence="3">
    <location>
        <begin position="281"/>
        <end position="340"/>
    </location>
</feature>
<dbReference type="EMBL" id="SJPY01000001">
    <property type="protein sequence ID" value="TWU45948.1"/>
    <property type="molecule type" value="Genomic_DNA"/>
</dbReference>
<dbReference type="InterPro" id="IPR043427">
    <property type="entry name" value="YscJ/FliF"/>
</dbReference>
<organism evidence="6 7">
    <name type="scientific">Novipirellula aureliae</name>
    <dbReference type="NCBI Taxonomy" id="2527966"/>
    <lineage>
        <taxon>Bacteria</taxon>
        <taxon>Pseudomonadati</taxon>
        <taxon>Planctomycetota</taxon>
        <taxon>Planctomycetia</taxon>
        <taxon>Pirellulales</taxon>
        <taxon>Pirellulaceae</taxon>
        <taxon>Novipirellula</taxon>
    </lineage>
</organism>
<keyword evidence="6" id="KW-0282">Flagellum</keyword>
<feature type="compositionally biased region" description="Basic and acidic residues" evidence="3">
    <location>
        <begin position="281"/>
        <end position="295"/>
    </location>
</feature>
<feature type="domain" description="Flagellar M-ring N-terminal" evidence="5">
    <location>
        <begin position="80"/>
        <end position="217"/>
    </location>
</feature>
<keyword evidence="6" id="KW-0966">Cell projection</keyword>
<dbReference type="RefSeq" id="WP_146598556.1">
    <property type="nucleotide sequence ID" value="NZ_SJPY01000001.1"/>
</dbReference>
<evidence type="ECO:0000256" key="4">
    <source>
        <dbReference type="SAM" id="Phobius"/>
    </source>
</evidence>